<evidence type="ECO:0000313" key="2">
    <source>
        <dbReference type="Proteomes" id="UP000024635"/>
    </source>
</evidence>
<gene>
    <name evidence="1" type="primary">Acey_s0059.g2993</name>
    <name evidence="1" type="ORF">Y032_0059g2993</name>
</gene>
<name>A0A016U4B8_9BILA</name>
<reference evidence="2" key="1">
    <citation type="journal article" date="2015" name="Nat. Genet.">
        <title>The genome and transcriptome of the zoonotic hookworm Ancylostoma ceylanicum identify infection-specific gene families.</title>
        <authorList>
            <person name="Schwarz E.M."/>
            <person name="Hu Y."/>
            <person name="Antoshechkin I."/>
            <person name="Miller M.M."/>
            <person name="Sternberg P.W."/>
            <person name="Aroian R.V."/>
        </authorList>
    </citation>
    <scope>NUCLEOTIDE SEQUENCE</scope>
    <source>
        <strain evidence="2">HY135</strain>
    </source>
</reference>
<proteinExistence type="predicted"/>
<evidence type="ECO:0000313" key="1">
    <source>
        <dbReference type="EMBL" id="EYC09677.1"/>
    </source>
</evidence>
<sequence length="170" mass="19405">MECEAPFRLWRQSPTTHTVRLLSWIEWSSKGSRYQGHVKRSHYCWKDGAGMDTRLRKGSSITIATTVNWRAIRLTRRGLALWMLCVLLPATRKCCGVVRAGVAIVSNVLCNNCRSYHPNSIARDSILPKTDIWVPLPLGYDILCMKEDEGLREEYELLGVALRWKDEGIG</sequence>
<protein>
    <submittedName>
        <fullName evidence="1">Uncharacterized protein</fullName>
    </submittedName>
</protein>
<dbReference type="AlphaFoldDB" id="A0A016U4B8"/>
<dbReference type="EMBL" id="JARK01001395">
    <property type="protein sequence ID" value="EYC09677.1"/>
    <property type="molecule type" value="Genomic_DNA"/>
</dbReference>
<comment type="caution">
    <text evidence="1">The sequence shown here is derived from an EMBL/GenBank/DDBJ whole genome shotgun (WGS) entry which is preliminary data.</text>
</comment>
<accession>A0A016U4B8</accession>
<keyword evidence="2" id="KW-1185">Reference proteome</keyword>
<dbReference type="Proteomes" id="UP000024635">
    <property type="component" value="Unassembled WGS sequence"/>
</dbReference>
<organism evidence="1 2">
    <name type="scientific">Ancylostoma ceylanicum</name>
    <dbReference type="NCBI Taxonomy" id="53326"/>
    <lineage>
        <taxon>Eukaryota</taxon>
        <taxon>Metazoa</taxon>
        <taxon>Ecdysozoa</taxon>
        <taxon>Nematoda</taxon>
        <taxon>Chromadorea</taxon>
        <taxon>Rhabditida</taxon>
        <taxon>Rhabditina</taxon>
        <taxon>Rhabditomorpha</taxon>
        <taxon>Strongyloidea</taxon>
        <taxon>Ancylostomatidae</taxon>
        <taxon>Ancylostomatinae</taxon>
        <taxon>Ancylostoma</taxon>
    </lineage>
</organism>